<reference evidence="2 3" key="1">
    <citation type="submission" date="2020-10" db="EMBL/GenBank/DDBJ databases">
        <title>Complete genome sequence of Paludibaculum fermentans P105T, a facultatively anaerobic acidobacterium capable of dissimilatory Fe(III) reduction.</title>
        <authorList>
            <person name="Dedysh S.N."/>
            <person name="Beletsky A.V."/>
            <person name="Kulichevskaya I.S."/>
            <person name="Mardanov A.V."/>
            <person name="Ravin N.V."/>
        </authorList>
    </citation>
    <scope>NUCLEOTIDE SEQUENCE [LARGE SCALE GENOMIC DNA]</scope>
    <source>
        <strain evidence="2 3">P105</strain>
    </source>
</reference>
<keyword evidence="3" id="KW-1185">Reference proteome</keyword>
<proteinExistence type="predicted"/>
<protein>
    <submittedName>
        <fullName evidence="2">DUF1080 domain-containing protein</fullName>
    </submittedName>
</protein>
<dbReference type="InterPro" id="IPR010496">
    <property type="entry name" value="AL/BT2_dom"/>
</dbReference>
<dbReference type="EMBL" id="CP063849">
    <property type="protein sequence ID" value="QOY89109.1"/>
    <property type="molecule type" value="Genomic_DNA"/>
</dbReference>
<accession>A0A7S7SL78</accession>
<dbReference type="AlphaFoldDB" id="A0A7S7SL78"/>
<dbReference type="RefSeq" id="WP_194450771.1">
    <property type="nucleotide sequence ID" value="NZ_CP063849.1"/>
</dbReference>
<gene>
    <name evidence="2" type="ORF">IRI77_03880</name>
</gene>
<feature type="domain" description="3-keto-alpha-glucoside-1,2-lyase/3-keto-2-hydroxy-glucal hydratase" evidence="1">
    <location>
        <begin position="213"/>
        <end position="365"/>
    </location>
</feature>
<evidence type="ECO:0000259" key="1">
    <source>
        <dbReference type="Pfam" id="PF06439"/>
    </source>
</evidence>
<dbReference type="KEGG" id="pfer:IRI77_03880"/>
<evidence type="ECO:0000313" key="2">
    <source>
        <dbReference type="EMBL" id="QOY89109.1"/>
    </source>
</evidence>
<organism evidence="2 3">
    <name type="scientific">Paludibaculum fermentans</name>
    <dbReference type="NCBI Taxonomy" id="1473598"/>
    <lineage>
        <taxon>Bacteria</taxon>
        <taxon>Pseudomonadati</taxon>
        <taxon>Acidobacteriota</taxon>
        <taxon>Terriglobia</taxon>
        <taxon>Bryobacterales</taxon>
        <taxon>Bryobacteraceae</taxon>
        <taxon>Paludibaculum</taxon>
    </lineage>
</organism>
<dbReference type="Pfam" id="PF06439">
    <property type="entry name" value="3keto-disac_hyd"/>
    <property type="match status" value="2"/>
</dbReference>
<dbReference type="Gene3D" id="2.60.120.560">
    <property type="entry name" value="Exo-inulinase, domain 1"/>
    <property type="match status" value="2"/>
</dbReference>
<sequence>MLSRRTFLAAVPAVALAQQADESGFQPVTGWTIVDGPDSAYTITGSEIAVHSHASFPCWLRSGRQYENFELRGEFFVKGWTDSGFYLHAPEFGRPSQAGFQIKVFHEKEAKATPYSVGALFPLIAPSKINVQPGWNPIRVVFDWPKLQVSINGEVVQDLDVTANPELAPRLRNGYLGIVAASAECKFRNLRVKELPGKQKWQPLYTQPGDLAAKWTVSEGKPNFTELGDILRADGAGHLASKEQFRDFQLQLYIRGCPQHNGGVLFRSGGRGTNPSKGYEIQLHNVEEAHFPTGSLYHFKRARYPRIEDGKWFLLELWVKDKQCRVRVDGDTILEYSTLENLEEGFIELQAHRQGFWLEFKDILIQRL</sequence>
<dbReference type="Proteomes" id="UP000593892">
    <property type="component" value="Chromosome"/>
</dbReference>
<name>A0A7S7SL78_PALFE</name>
<evidence type="ECO:0000313" key="3">
    <source>
        <dbReference type="Proteomes" id="UP000593892"/>
    </source>
</evidence>
<dbReference type="GO" id="GO:0016787">
    <property type="term" value="F:hydrolase activity"/>
    <property type="evidence" value="ECO:0007669"/>
    <property type="project" value="InterPro"/>
</dbReference>
<feature type="domain" description="3-keto-alpha-glucoside-1,2-lyase/3-keto-2-hydroxy-glucal hydratase" evidence="1">
    <location>
        <begin position="29"/>
        <end position="193"/>
    </location>
</feature>